<comment type="subcellular location">
    <subcellularLocation>
        <location evidence="1">Endoplasmic reticulum membrane</location>
        <topology evidence="1">Single-pass type I membrane protein</topology>
    </subcellularLocation>
</comment>
<keyword evidence="6" id="KW-0256">Endoplasmic reticulum</keyword>
<evidence type="ECO:0000256" key="3">
    <source>
        <dbReference type="ARBA" id="ARBA00022568"/>
    </source>
</evidence>
<gene>
    <name evidence="12" type="ORF">Klosneuvirus_6_32</name>
</gene>
<keyword evidence="4 11" id="KW-0812">Transmembrane</keyword>
<keyword evidence="2" id="KW-0813">Transport</keyword>
<dbReference type="PANTHER" id="PTHR15929">
    <property type="entry name" value="STORE-OPERATED CALCIUM ENTRY-ASSOCIATED REGULATORY FACTOR"/>
    <property type="match status" value="1"/>
</dbReference>
<dbReference type="Pfam" id="PF06682">
    <property type="entry name" value="SARAF"/>
    <property type="match status" value="1"/>
</dbReference>
<keyword evidence="3" id="KW-0109">Calcium transport</keyword>
<dbReference type="PANTHER" id="PTHR15929:SF0">
    <property type="entry name" value="STORE-OPERATED CALCIUM ENTRY-ASSOCIATED REGULATORY FACTOR"/>
    <property type="match status" value="1"/>
</dbReference>
<dbReference type="InterPro" id="IPR009567">
    <property type="entry name" value="SARAF"/>
</dbReference>
<evidence type="ECO:0000256" key="1">
    <source>
        <dbReference type="ARBA" id="ARBA00004115"/>
    </source>
</evidence>
<evidence type="ECO:0000256" key="2">
    <source>
        <dbReference type="ARBA" id="ARBA00022448"/>
    </source>
</evidence>
<evidence type="ECO:0000256" key="8">
    <source>
        <dbReference type="ARBA" id="ARBA00022989"/>
    </source>
</evidence>
<evidence type="ECO:0000256" key="11">
    <source>
        <dbReference type="SAM" id="Phobius"/>
    </source>
</evidence>
<dbReference type="GO" id="GO:0006816">
    <property type="term" value="P:calcium ion transport"/>
    <property type="evidence" value="ECO:0007669"/>
    <property type="project" value="UniProtKB-KW"/>
</dbReference>
<evidence type="ECO:0000256" key="4">
    <source>
        <dbReference type="ARBA" id="ARBA00022692"/>
    </source>
</evidence>
<evidence type="ECO:0000313" key="12">
    <source>
        <dbReference type="EMBL" id="ARF12470.1"/>
    </source>
</evidence>
<sequence length="218" mass="25029">MKLAFLLLFVFALASIVNGHQYGVRLQDLPELTFRKDIWTKNVKDPSTTQLVFVGGNARRNVSQVKFVKCINTGDDWNCTVNNLDSVLNFTKTSINCEGANYPDDEYILIESCYLEYELNYMPVVQLGNITKITNTVNVTTEENMCYDFDFPSSIWPFNELSDDPDTQKVMLFTSVVFFVTIFFTFNCCNCNNKKRYVVDNAEEASESDSSENEEFKM</sequence>
<protein>
    <recommendedName>
        <fullName evidence="13">Store-operated calcium entry-associated regulatory factor</fullName>
    </recommendedName>
</protein>
<evidence type="ECO:0008006" key="13">
    <source>
        <dbReference type="Google" id="ProtNLM"/>
    </source>
</evidence>
<evidence type="ECO:0000256" key="5">
    <source>
        <dbReference type="ARBA" id="ARBA00022729"/>
    </source>
</evidence>
<name>A0A1V0SL72_9VIRU</name>
<evidence type="ECO:0000256" key="6">
    <source>
        <dbReference type="ARBA" id="ARBA00022824"/>
    </source>
</evidence>
<reference evidence="12" key="1">
    <citation type="journal article" date="2017" name="Science">
        <title>Giant viruses with an expanded complement of translation system components.</title>
        <authorList>
            <person name="Schulz F."/>
            <person name="Yutin N."/>
            <person name="Ivanova N.N."/>
            <person name="Ortega D.R."/>
            <person name="Lee T.K."/>
            <person name="Vierheilig J."/>
            <person name="Daims H."/>
            <person name="Horn M."/>
            <person name="Wagner M."/>
            <person name="Jensen G.J."/>
            <person name="Kyrpides N.C."/>
            <person name="Koonin E.V."/>
            <person name="Woyke T."/>
        </authorList>
    </citation>
    <scope>NUCLEOTIDE SEQUENCE</scope>
    <source>
        <strain evidence="12">KNV1</strain>
    </source>
</reference>
<dbReference type="GO" id="GO:2001256">
    <property type="term" value="P:regulation of store-operated calcium entry"/>
    <property type="evidence" value="ECO:0007669"/>
    <property type="project" value="InterPro"/>
</dbReference>
<proteinExistence type="predicted"/>
<evidence type="ECO:0000256" key="9">
    <source>
        <dbReference type="ARBA" id="ARBA00023065"/>
    </source>
</evidence>
<keyword evidence="5" id="KW-0732">Signal</keyword>
<keyword evidence="8 11" id="KW-1133">Transmembrane helix</keyword>
<feature type="transmembrane region" description="Helical" evidence="11">
    <location>
        <begin position="170"/>
        <end position="189"/>
    </location>
</feature>
<evidence type="ECO:0000256" key="7">
    <source>
        <dbReference type="ARBA" id="ARBA00022837"/>
    </source>
</evidence>
<evidence type="ECO:0000256" key="10">
    <source>
        <dbReference type="ARBA" id="ARBA00023136"/>
    </source>
</evidence>
<organism evidence="12">
    <name type="scientific">Klosneuvirus KNV1</name>
    <dbReference type="NCBI Taxonomy" id="1977640"/>
    <lineage>
        <taxon>Viruses</taxon>
        <taxon>Varidnaviria</taxon>
        <taxon>Bamfordvirae</taxon>
        <taxon>Nucleocytoviricota</taxon>
        <taxon>Megaviricetes</taxon>
        <taxon>Imitervirales</taxon>
        <taxon>Mimiviridae</taxon>
        <taxon>Klosneuvirinae</taxon>
        <taxon>Klosneuvirus</taxon>
    </lineage>
</organism>
<keyword evidence="10 11" id="KW-0472">Membrane</keyword>
<keyword evidence="9" id="KW-0406">Ion transport</keyword>
<accession>A0A1V0SL72</accession>
<dbReference type="EMBL" id="KY684113">
    <property type="protein sequence ID" value="ARF12470.1"/>
    <property type="molecule type" value="Genomic_DNA"/>
</dbReference>
<keyword evidence="7" id="KW-0106">Calcium</keyword>